<dbReference type="Proteomes" id="UP001161017">
    <property type="component" value="Unassembled WGS sequence"/>
</dbReference>
<reference evidence="2" key="1">
    <citation type="journal article" date="2023" name="Genome Biol. Evol.">
        <title>First Whole Genome Sequence and Flow Cytometry Genome Size Data for the Lichen-Forming Fungus Ramalina farinacea (Ascomycota).</title>
        <authorList>
            <person name="Llewellyn T."/>
            <person name="Mian S."/>
            <person name="Hill R."/>
            <person name="Leitch I.J."/>
            <person name="Gaya E."/>
        </authorList>
    </citation>
    <scope>NUCLEOTIDE SEQUENCE</scope>
    <source>
        <strain evidence="2">LIQ254RAFAR</strain>
    </source>
</reference>
<protein>
    <submittedName>
        <fullName evidence="2">Uncharacterized protein</fullName>
    </submittedName>
</protein>
<evidence type="ECO:0000256" key="1">
    <source>
        <dbReference type="SAM" id="SignalP"/>
    </source>
</evidence>
<dbReference type="AlphaFoldDB" id="A0AA43QVV1"/>
<feature type="signal peptide" evidence="1">
    <location>
        <begin position="1"/>
        <end position="24"/>
    </location>
</feature>
<proteinExistence type="predicted"/>
<comment type="caution">
    <text evidence="2">The sequence shown here is derived from an EMBL/GenBank/DDBJ whole genome shotgun (WGS) entry which is preliminary data.</text>
</comment>
<gene>
    <name evidence="2" type="ORF">OHK93_005300</name>
</gene>
<dbReference type="EMBL" id="JAPUFD010000027">
    <property type="protein sequence ID" value="MDI1493510.1"/>
    <property type="molecule type" value="Genomic_DNA"/>
</dbReference>
<evidence type="ECO:0000313" key="3">
    <source>
        <dbReference type="Proteomes" id="UP001161017"/>
    </source>
</evidence>
<evidence type="ECO:0000313" key="2">
    <source>
        <dbReference type="EMBL" id="MDI1493510.1"/>
    </source>
</evidence>
<name>A0AA43QVV1_9LECA</name>
<accession>A0AA43QVV1</accession>
<sequence>MVGLGSTLAAGYLLCCISSRTATAALEVAAQTFGDIAVRGVDFDSGSGPPPCPLLPAITVDSQIISSNRTNVTHSSSLSGPPPNPAPSPPPCTYVASWALYKQTVKSLATPNYQLREKSGLYVIDASMDATMDHIMIMYRHGDYGPFKLLTGFYFGEKEGWCKITLQQGVWFYVAIVMRHPGVRGVVRLSKVDIENAGSIESIGDADHVDVD</sequence>
<keyword evidence="1" id="KW-0732">Signal</keyword>
<feature type="chain" id="PRO_5041266243" evidence="1">
    <location>
        <begin position="25"/>
        <end position="212"/>
    </location>
</feature>
<keyword evidence="3" id="KW-1185">Reference proteome</keyword>
<organism evidence="2 3">
    <name type="scientific">Ramalina farinacea</name>
    <dbReference type="NCBI Taxonomy" id="258253"/>
    <lineage>
        <taxon>Eukaryota</taxon>
        <taxon>Fungi</taxon>
        <taxon>Dikarya</taxon>
        <taxon>Ascomycota</taxon>
        <taxon>Pezizomycotina</taxon>
        <taxon>Lecanoromycetes</taxon>
        <taxon>OSLEUM clade</taxon>
        <taxon>Lecanoromycetidae</taxon>
        <taxon>Lecanorales</taxon>
        <taxon>Lecanorineae</taxon>
        <taxon>Ramalinaceae</taxon>
        <taxon>Ramalina</taxon>
    </lineage>
</organism>